<evidence type="ECO:0000256" key="9">
    <source>
        <dbReference type="ARBA" id="ARBA00022753"/>
    </source>
</evidence>
<dbReference type="GO" id="GO:0005525">
    <property type="term" value="F:GTP binding"/>
    <property type="evidence" value="ECO:0007669"/>
    <property type="project" value="UniProtKB-KW"/>
</dbReference>
<dbReference type="GO" id="GO:0051301">
    <property type="term" value="P:cell division"/>
    <property type="evidence" value="ECO:0007669"/>
    <property type="project" value="UniProtKB-KW"/>
</dbReference>
<evidence type="ECO:0000256" key="13">
    <source>
        <dbReference type="ARBA" id="ARBA00023228"/>
    </source>
</evidence>
<dbReference type="PANTHER" id="PTHR45732">
    <property type="entry name" value="ADP-RIBOSYLATION FACTOR-LIKE PROTEIN 8"/>
    <property type="match status" value="1"/>
</dbReference>
<evidence type="ECO:0000256" key="3">
    <source>
        <dbReference type="ARBA" id="ARBA00004414"/>
    </source>
</evidence>
<dbReference type="FunFam" id="3.40.50.300:FF:000247">
    <property type="entry name" value="ADP-ribosylation factor-like GTPase 8A"/>
    <property type="match status" value="1"/>
</dbReference>
<evidence type="ECO:0000256" key="2">
    <source>
        <dbReference type="ARBA" id="ARBA00004186"/>
    </source>
</evidence>
<keyword evidence="10 15" id="KW-0342">GTP-binding</keyword>
<dbReference type="GO" id="GO:0046872">
    <property type="term" value="F:metal ion binding"/>
    <property type="evidence" value="ECO:0007669"/>
    <property type="project" value="UniProtKB-KW"/>
</dbReference>
<feature type="binding site" evidence="16">
    <location>
        <position position="34"/>
    </location>
    <ligand>
        <name>Mg(2+)</name>
        <dbReference type="ChEBI" id="CHEBI:18420"/>
    </ligand>
</feature>
<feature type="binding site" evidence="15">
    <location>
        <begin position="130"/>
        <end position="133"/>
    </location>
    <ligand>
        <name>GTP</name>
        <dbReference type="ChEBI" id="CHEBI:37565"/>
    </ligand>
</feature>
<evidence type="ECO:0000256" key="1">
    <source>
        <dbReference type="ARBA" id="ARBA00004146"/>
    </source>
</evidence>
<dbReference type="SMART" id="SM00178">
    <property type="entry name" value="SAR"/>
    <property type="match status" value="1"/>
</dbReference>
<evidence type="ECO:0000313" key="18">
    <source>
        <dbReference type="EMBL" id="CAF96893.1"/>
    </source>
</evidence>
<evidence type="ECO:0000256" key="4">
    <source>
        <dbReference type="ARBA" id="ARBA00004656"/>
    </source>
</evidence>
<evidence type="ECO:0000256" key="15">
    <source>
        <dbReference type="PIRSR" id="PIRSR606689-1"/>
    </source>
</evidence>
<dbReference type="GO" id="GO:0005819">
    <property type="term" value="C:spindle"/>
    <property type="evidence" value="ECO:0007669"/>
    <property type="project" value="UniProtKB-SubCell"/>
</dbReference>
<dbReference type="InterPro" id="IPR006689">
    <property type="entry name" value="Small_GTPase_ARF/SAR"/>
</dbReference>
<accession>Q4SR39</accession>
<dbReference type="OrthoDB" id="2011769at2759"/>
<dbReference type="InterPro" id="IPR005225">
    <property type="entry name" value="Small_GTP-bd"/>
</dbReference>
<dbReference type="PANTHER" id="PTHR45732:SF13">
    <property type="entry name" value="ADP-RIBOSYLATION FACTOR-LIKE PROTEIN 8B"/>
    <property type="match status" value="1"/>
</dbReference>
<keyword evidence="7" id="KW-0132">Cell division</keyword>
<evidence type="ECO:0000256" key="17">
    <source>
        <dbReference type="SAM" id="MobiDB-lite"/>
    </source>
</evidence>
<dbReference type="PROSITE" id="PS51419">
    <property type="entry name" value="RAB"/>
    <property type="match status" value="1"/>
</dbReference>
<keyword evidence="8 15" id="KW-0547">Nucleotide-binding</keyword>
<keyword evidence="16" id="KW-0460">Magnesium</keyword>
<proteinExistence type="inferred from homology"/>
<feature type="compositionally biased region" description="Low complexity" evidence="17">
    <location>
        <begin position="202"/>
        <end position="211"/>
    </location>
</feature>
<gene>
    <name evidence="18" type="ORF">GSTENG00014087001</name>
</gene>
<reference evidence="18" key="1">
    <citation type="journal article" date="2004" name="Nature">
        <title>Genome duplication in the teleost fish Tetraodon nigroviridis reveals the early vertebrate proto-karyotype.</title>
        <authorList>
            <person name="Jaillon O."/>
            <person name="Aury J.-M."/>
            <person name="Brunet F."/>
            <person name="Petit J.-L."/>
            <person name="Stange-Thomann N."/>
            <person name="Mauceli E."/>
            <person name="Bouneau L."/>
            <person name="Fischer C."/>
            <person name="Ozouf-Costaz C."/>
            <person name="Bernot A."/>
            <person name="Nicaud S."/>
            <person name="Jaffe D."/>
            <person name="Fisher S."/>
            <person name="Lutfalla G."/>
            <person name="Dossat C."/>
            <person name="Segurens B."/>
            <person name="Dasilva C."/>
            <person name="Salanoubat M."/>
            <person name="Levy M."/>
            <person name="Boudet N."/>
            <person name="Castellano S."/>
            <person name="Anthouard V."/>
            <person name="Jubin C."/>
            <person name="Castelli V."/>
            <person name="Katinka M."/>
            <person name="Vacherie B."/>
            <person name="Biemont C."/>
            <person name="Skalli Z."/>
            <person name="Cattolico L."/>
            <person name="Poulain J."/>
            <person name="De Berardinis V."/>
            <person name="Cruaud C."/>
            <person name="Duprat S."/>
            <person name="Brottier P."/>
            <person name="Coutanceau J.-P."/>
            <person name="Gouzy J."/>
            <person name="Parra G."/>
            <person name="Lardier G."/>
            <person name="Chapple C."/>
            <person name="McKernan K.J."/>
            <person name="McEwan P."/>
            <person name="Bosak S."/>
            <person name="Kellis M."/>
            <person name="Volff J.-N."/>
            <person name="Guigo R."/>
            <person name="Zody M.C."/>
            <person name="Mesirov J."/>
            <person name="Lindblad-Toh K."/>
            <person name="Birren B."/>
            <person name="Nusbaum C."/>
            <person name="Kahn D."/>
            <person name="Robinson-Rechavi M."/>
            <person name="Laudet V."/>
            <person name="Schachter V."/>
            <person name="Quetier F."/>
            <person name="Saurin W."/>
            <person name="Scarpelli C."/>
            <person name="Wincker P."/>
            <person name="Lander E.S."/>
            <person name="Weissenbach J."/>
            <person name="Roest Crollius H."/>
        </authorList>
    </citation>
    <scope>NUCLEOTIDE SEQUENCE [LARGE SCALE GENOMIC DNA]</scope>
</reference>
<evidence type="ECO:0000256" key="10">
    <source>
        <dbReference type="ARBA" id="ARBA00023134"/>
    </source>
</evidence>
<dbReference type="GO" id="GO:1904115">
    <property type="term" value="C:axon cytoplasm"/>
    <property type="evidence" value="ECO:0007669"/>
    <property type="project" value="GOC"/>
</dbReference>
<dbReference type="PROSITE" id="PS51422">
    <property type="entry name" value="SAR1"/>
    <property type="match status" value="1"/>
</dbReference>
<organism evidence="18">
    <name type="scientific">Tetraodon nigroviridis</name>
    <name type="common">Spotted green pufferfish</name>
    <name type="synonym">Chelonodon nigroviridis</name>
    <dbReference type="NCBI Taxonomy" id="99883"/>
    <lineage>
        <taxon>Eukaryota</taxon>
        <taxon>Metazoa</taxon>
        <taxon>Chordata</taxon>
        <taxon>Craniata</taxon>
        <taxon>Vertebrata</taxon>
        <taxon>Euteleostomi</taxon>
        <taxon>Actinopterygii</taxon>
        <taxon>Neopterygii</taxon>
        <taxon>Teleostei</taxon>
        <taxon>Neoteleostei</taxon>
        <taxon>Acanthomorphata</taxon>
        <taxon>Eupercaria</taxon>
        <taxon>Tetraodontiformes</taxon>
        <taxon>Tetradontoidea</taxon>
        <taxon>Tetraodontidae</taxon>
        <taxon>Tetraodon</taxon>
    </lineage>
</organism>
<comment type="similarity">
    <text evidence="5">Belongs to the small GTPase superfamily. Arf family.</text>
</comment>
<dbReference type="InterPro" id="IPR027417">
    <property type="entry name" value="P-loop_NTPase"/>
</dbReference>
<evidence type="ECO:0000256" key="6">
    <source>
        <dbReference type="ARBA" id="ARBA00022490"/>
    </source>
</evidence>
<dbReference type="EMBL" id="CAAE01014528">
    <property type="protein sequence ID" value="CAF96893.1"/>
    <property type="molecule type" value="Genomic_DNA"/>
</dbReference>
<keyword evidence="9" id="KW-0967">Endosome</keyword>
<keyword evidence="6" id="KW-0963">Cytoplasm</keyword>
<feature type="binding site" evidence="16">
    <location>
        <position position="52"/>
    </location>
    <ligand>
        <name>Mg(2+)</name>
        <dbReference type="ChEBI" id="CHEBI:18420"/>
    </ligand>
</feature>
<dbReference type="GO" id="GO:0003924">
    <property type="term" value="F:GTPase activity"/>
    <property type="evidence" value="ECO:0007669"/>
    <property type="project" value="InterPro"/>
</dbReference>
<keyword evidence="13" id="KW-0458">Lysosome</keyword>
<keyword evidence="11" id="KW-0472">Membrane</keyword>
<dbReference type="Gene3D" id="3.40.50.300">
    <property type="entry name" value="P-loop containing nucleotide triphosphate hydrolases"/>
    <property type="match status" value="1"/>
</dbReference>
<dbReference type="NCBIfam" id="TIGR00231">
    <property type="entry name" value="small_GTP"/>
    <property type="match status" value="1"/>
</dbReference>
<dbReference type="InterPro" id="IPR044154">
    <property type="entry name" value="Arl8a/8b"/>
</dbReference>
<dbReference type="GO" id="GO:0031902">
    <property type="term" value="C:late endosome membrane"/>
    <property type="evidence" value="ECO:0007669"/>
    <property type="project" value="UniProtKB-SubCell"/>
</dbReference>
<dbReference type="AlphaFoldDB" id="Q4SR39"/>
<dbReference type="GO" id="GO:0031901">
    <property type="term" value="C:early endosome membrane"/>
    <property type="evidence" value="ECO:0007669"/>
    <property type="project" value="UniProtKB-SubCell"/>
</dbReference>
<feature type="binding site" evidence="15">
    <location>
        <position position="74"/>
    </location>
    <ligand>
        <name>GTP</name>
        <dbReference type="ChEBI" id="CHEBI:37565"/>
    </ligand>
</feature>
<protein>
    <submittedName>
        <fullName evidence="18">Chromosome 11 SCAF14528, whole genome shotgun sequence</fullName>
    </submittedName>
</protein>
<evidence type="ECO:0000256" key="14">
    <source>
        <dbReference type="ARBA" id="ARBA00023306"/>
    </source>
</evidence>
<dbReference type="Pfam" id="PF00025">
    <property type="entry name" value="Arf"/>
    <property type="match status" value="1"/>
</dbReference>
<dbReference type="PRINTS" id="PR00328">
    <property type="entry name" value="SAR1GTPBP"/>
</dbReference>
<dbReference type="CDD" id="cd04159">
    <property type="entry name" value="Arl10_like"/>
    <property type="match status" value="1"/>
</dbReference>
<evidence type="ECO:0000256" key="16">
    <source>
        <dbReference type="PIRSR" id="PIRSR606689-2"/>
    </source>
</evidence>
<name>Q4SR39_TETNG</name>
<dbReference type="SUPFAM" id="SSF52540">
    <property type="entry name" value="P-loop containing nucleoside triphosphate hydrolases"/>
    <property type="match status" value="1"/>
</dbReference>
<comment type="subcellular location">
    <subcellularLocation>
        <location evidence="2">Cytoplasm</location>
        <location evidence="2">Cytoskeleton</location>
        <location evidence="2">Spindle</location>
    </subcellularLocation>
    <subcellularLocation>
        <location evidence="1">Early endosome membrane</location>
    </subcellularLocation>
    <subcellularLocation>
        <location evidence="3">Late endosome membrane</location>
    </subcellularLocation>
    <subcellularLocation>
        <location evidence="4">Lysosome membrane</location>
    </subcellularLocation>
</comment>
<keyword evidence="16" id="KW-0479">Metal-binding</keyword>
<keyword evidence="14" id="KW-0131">Cell cycle</keyword>
<dbReference type="KEGG" id="tng:GSTEN00014087G001"/>
<dbReference type="GO" id="GO:0015031">
    <property type="term" value="P:protein transport"/>
    <property type="evidence" value="ECO:0007669"/>
    <property type="project" value="InterPro"/>
</dbReference>
<dbReference type="GO" id="GO:0005765">
    <property type="term" value="C:lysosomal membrane"/>
    <property type="evidence" value="ECO:0007669"/>
    <property type="project" value="UniProtKB-SubCell"/>
</dbReference>
<feature type="region of interest" description="Disordered" evidence="17">
    <location>
        <begin position="202"/>
        <end position="222"/>
    </location>
</feature>
<reference evidence="18" key="2">
    <citation type="submission" date="2004-02" db="EMBL/GenBank/DDBJ databases">
        <authorList>
            <consortium name="Genoscope"/>
            <consortium name="Whitehead Institute Centre for Genome Research"/>
        </authorList>
    </citation>
    <scope>NUCLEOTIDE SEQUENCE</scope>
</reference>
<evidence type="ECO:0000256" key="8">
    <source>
        <dbReference type="ARBA" id="ARBA00022741"/>
    </source>
</evidence>
<evidence type="ECO:0000256" key="7">
    <source>
        <dbReference type="ARBA" id="ARBA00022618"/>
    </source>
</evidence>
<dbReference type="GO" id="GO:0008089">
    <property type="term" value="P:anterograde axonal transport"/>
    <property type="evidence" value="ECO:0007669"/>
    <property type="project" value="TreeGrafter"/>
</dbReference>
<dbReference type="SMART" id="SM00177">
    <property type="entry name" value="ARF"/>
    <property type="match status" value="1"/>
</dbReference>
<dbReference type="SMART" id="SM00175">
    <property type="entry name" value="RAB"/>
    <property type="match status" value="1"/>
</dbReference>
<sequence>MLALINRLLDWFRSLFWKEEMELTLVGLQYSGKTTFVNVIASGHFSEDMIPTVGFNMRKVTKGNVTIKIWDIGGQPRFRSMWERYCRGVNAIVYMVDAADKEKIEASRNELHNLLDKPQLQGIPVLVLGNKRDLPNALDEKQLIEKMNLSAIQDREICCYSVSCKEKDNIGKLLIPQKHNRTITPGPAVVVTRCPCGQISRCSGSSSTQSRGEAESDARFPRCSCGPGPPTWSRVPDSHPSTASVMYALSAHYRHHLHHPLHYHRYVAPVQHYRSAAAAVSGV</sequence>
<keyword evidence="12" id="KW-0206">Cytoskeleton</keyword>
<evidence type="ECO:0000256" key="11">
    <source>
        <dbReference type="ARBA" id="ARBA00023136"/>
    </source>
</evidence>
<evidence type="ECO:0000256" key="5">
    <source>
        <dbReference type="ARBA" id="ARBA00010290"/>
    </source>
</evidence>
<dbReference type="PROSITE" id="PS51417">
    <property type="entry name" value="ARF"/>
    <property type="match status" value="1"/>
</dbReference>
<feature type="binding site" evidence="15">
    <location>
        <begin position="27"/>
        <end position="34"/>
    </location>
    <ligand>
        <name>GTP</name>
        <dbReference type="ChEBI" id="CHEBI:37565"/>
    </ligand>
</feature>
<evidence type="ECO:0000256" key="12">
    <source>
        <dbReference type="ARBA" id="ARBA00023212"/>
    </source>
</evidence>